<dbReference type="InterPro" id="IPR006059">
    <property type="entry name" value="SBP"/>
</dbReference>
<dbReference type="InterPro" id="IPR050490">
    <property type="entry name" value="Bact_solute-bd_prot1"/>
</dbReference>
<feature type="chain" id="PRO_5032403342" evidence="8">
    <location>
        <begin position="28"/>
        <end position="431"/>
    </location>
</feature>
<comment type="similarity">
    <text evidence="2">Belongs to the bacterial solute-binding protein 1 family.</text>
</comment>
<organism evidence="9 10">
    <name type="scientific">Leeia aquatica</name>
    <dbReference type="NCBI Taxonomy" id="2725557"/>
    <lineage>
        <taxon>Bacteria</taxon>
        <taxon>Pseudomonadati</taxon>
        <taxon>Pseudomonadota</taxon>
        <taxon>Betaproteobacteria</taxon>
        <taxon>Neisseriales</taxon>
        <taxon>Leeiaceae</taxon>
        <taxon>Leeia</taxon>
    </lineage>
</organism>
<gene>
    <name evidence="9" type="ORF">HF682_08425</name>
</gene>
<evidence type="ECO:0000256" key="3">
    <source>
        <dbReference type="ARBA" id="ARBA00022475"/>
    </source>
</evidence>
<sequence>MPFVRQPSRIAKAVLYTLLIAAPTLHAAPSGEITVWAWDIAADALRKVTPAFNKQYPGVKVVVKELSTDQVYEQALAACAAKGQGLADVVMLENSAAEKYWKQFPQCFATLERFGVQQLNKDFPAFKWAELQAGGHTYALPWDSGPVAVFYRRDLYQQAGIDASKIETWDDFKAAGLKLSKATNGQVKMAMSNHLTGDSWFSMLANQNRCSYFTQSGNDIRITINQPTCVKAMSKLKDLVSSGIIGTGDWDGRLQALKANKAASAVDGAWYEGSIRDTMPEQSGKWGVYLMPAFNKGGLRAANNGGSALAISGTSKSQDAAWAFVKFALATKDSQGIFLKNGLVPSYLPALHSPDVEAAQPYWGGQKIWPTILATQQHIVSVRSTPFMSAASQVVVKVQNDFLQGKYPDAQQALDEAAKQIAQSTGLKIGS</sequence>
<keyword evidence="4 8" id="KW-0732">Signal</keyword>
<dbReference type="PANTHER" id="PTHR43649:SF33">
    <property type="entry name" value="POLYGALACTURONAN_RHAMNOGALACTURONAN-BINDING PROTEIN YTCQ"/>
    <property type="match status" value="1"/>
</dbReference>
<dbReference type="EMBL" id="JABAIM010000001">
    <property type="protein sequence ID" value="NLR75183.1"/>
    <property type="molecule type" value="Genomic_DNA"/>
</dbReference>
<keyword evidence="10" id="KW-1185">Reference proteome</keyword>
<comment type="subcellular location">
    <subcellularLocation>
        <location evidence="1">Periplasm</location>
    </subcellularLocation>
</comment>
<keyword evidence="5" id="KW-0472">Membrane</keyword>
<dbReference type="Pfam" id="PF01547">
    <property type="entry name" value="SBP_bac_1"/>
    <property type="match status" value="1"/>
</dbReference>
<evidence type="ECO:0000256" key="6">
    <source>
        <dbReference type="ARBA" id="ARBA00023139"/>
    </source>
</evidence>
<evidence type="ECO:0000256" key="2">
    <source>
        <dbReference type="ARBA" id="ARBA00008520"/>
    </source>
</evidence>
<dbReference type="Gene3D" id="3.40.190.10">
    <property type="entry name" value="Periplasmic binding protein-like II"/>
    <property type="match status" value="1"/>
</dbReference>
<keyword evidence="3" id="KW-1003">Cell membrane</keyword>
<dbReference type="SUPFAM" id="SSF53850">
    <property type="entry name" value="Periplasmic binding protein-like II"/>
    <property type="match status" value="1"/>
</dbReference>
<accession>A0A847S5Y4</accession>
<feature type="signal peptide" evidence="8">
    <location>
        <begin position="1"/>
        <end position="27"/>
    </location>
</feature>
<name>A0A847S5Y4_9NEIS</name>
<dbReference type="PANTHER" id="PTHR43649">
    <property type="entry name" value="ARABINOSE-BINDING PROTEIN-RELATED"/>
    <property type="match status" value="1"/>
</dbReference>
<evidence type="ECO:0000256" key="4">
    <source>
        <dbReference type="ARBA" id="ARBA00022729"/>
    </source>
</evidence>
<evidence type="ECO:0000256" key="5">
    <source>
        <dbReference type="ARBA" id="ARBA00023136"/>
    </source>
</evidence>
<reference evidence="9 10" key="1">
    <citation type="submission" date="2020-04" db="EMBL/GenBank/DDBJ databases">
        <title>Draft genome of Leeia sp. IMCC25680.</title>
        <authorList>
            <person name="Song J."/>
            <person name="Cho J.-C."/>
        </authorList>
    </citation>
    <scope>NUCLEOTIDE SEQUENCE [LARGE SCALE GENOMIC DNA]</scope>
    <source>
        <strain evidence="9 10">IMCC25680</strain>
    </source>
</reference>
<dbReference type="CDD" id="cd13585">
    <property type="entry name" value="PBP2_TMBP_like"/>
    <property type="match status" value="1"/>
</dbReference>
<evidence type="ECO:0000313" key="10">
    <source>
        <dbReference type="Proteomes" id="UP000587991"/>
    </source>
</evidence>
<comment type="caution">
    <text evidence="9">The sequence shown here is derived from an EMBL/GenBank/DDBJ whole genome shotgun (WGS) entry which is preliminary data.</text>
</comment>
<evidence type="ECO:0000256" key="8">
    <source>
        <dbReference type="SAM" id="SignalP"/>
    </source>
</evidence>
<proteinExistence type="inferred from homology"/>
<dbReference type="Proteomes" id="UP000587991">
    <property type="component" value="Unassembled WGS sequence"/>
</dbReference>
<protein>
    <submittedName>
        <fullName evidence="9">Sugar ABC transporter substrate-binding protein</fullName>
    </submittedName>
</protein>
<evidence type="ECO:0000256" key="7">
    <source>
        <dbReference type="ARBA" id="ARBA00023288"/>
    </source>
</evidence>
<keyword evidence="7" id="KW-0449">Lipoprotein</keyword>
<evidence type="ECO:0000256" key="1">
    <source>
        <dbReference type="ARBA" id="ARBA00004418"/>
    </source>
</evidence>
<dbReference type="GO" id="GO:0042597">
    <property type="term" value="C:periplasmic space"/>
    <property type="evidence" value="ECO:0007669"/>
    <property type="project" value="UniProtKB-SubCell"/>
</dbReference>
<dbReference type="RefSeq" id="WP_168876732.1">
    <property type="nucleotide sequence ID" value="NZ_JABAIM010000001.1"/>
</dbReference>
<evidence type="ECO:0000313" key="9">
    <source>
        <dbReference type="EMBL" id="NLR75183.1"/>
    </source>
</evidence>
<dbReference type="AlphaFoldDB" id="A0A847S5Y4"/>
<keyword evidence="6" id="KW-0564">Palmitate</keyword>